<evidence type="ECO:0000313" key="1">
    <source>
        <dbReference type="EMBL" id="KAA6370582.1"/>
    </source>
</evidence>
<dbReference type="OrthoDB" id="62528at2759"/>
<proteinExistence type="predicted"/>
<protein>
    <submittedName>
        <fullName evidence="1">Uncharacterized protein</fullName>
    </submittedName>
</protein>
<gene>
    <name evidence="1" type="ORF">EZS28_033891</name>
</gene>
<dbReference type="EMBL" id="SNRW01015248">
    <property type="protein sequence ID" value="KAA6370582.1"/>
    <property type="molecule type" value="Genomic_DNA"/>
</dbReference>
<accession>A0A5J4UKP0</accession>
<comment type="caution">
    <text evidence="1">The sequence shown here is derived from an EMBL/GenBank/DDBJ whole genome shotgun (WGS) entry which is preliminary data.</text>
</comment>
<organism evidence="1 2">
    <name type="scientific">Streblomastix strix</name>
    <dbReference type="NCBI Taxonomy" id="222440"/>
    <lineage>
        <taxon>Eukaryota</taxon>
        <taxon>Metamonada</taxon>
        <taxon>Preaxostyla</taxon>
        <taxon>Oxymonadida</taxon>
        <taxon>Streblomastigidae</taxon>
        <taxon>Streblomastix</taxon>
    </lineage>
</organism>
<name>A0A5J4UKP0_9EUKA</name>
<dbReference type="AlphaFoldDB" id="A0A5J4UKP0"/>
<reference evidence="1 2" key="1">
    <citation type="submission" date="2019-03" db="EMBL/GenBank/DDBJ databases">
        <title>Single cell metagenomics reveals metabolic interactions within the superorganism composed of flagellate Streblomastix strix and complex community of Bacteroidetes bacteria on its surface.</title>
        <authorList>
            <person name="Treitli S.C."/>
            <person name="Kolisko M."/>
            <person name="Husnik F."/>
            <person name="Keeling P."/>
            <person name="Hampl V."/>
        </authorList>
    </citation>
    <scope>NUCLEOTIDE SEQUENCE [LARGE SCALE GENOMIC DNA]</scope>
    <source>
        <strain evidence="1">ST1C</strain>
    </source>
</reference>
<sequence>MKTEEDIQRVNEKIMQLRQEVYIAEKALNLQRFNPAIITTKPKGSPHMIQPKTDTQNIGFKSVDIRPIAKKLPQAEYPGSQVGTQGKQQTGTGTDTGQKITEICDAIIANGFQFFPLGCFFIALLEETQKSCNVFEQCGNTLTQIDPIASRTHLAGLLPRLIQFLINAAFVKVHCVVNAIRSFGQNTEGHMNVLHAIQLNHFNKKEISTIGVEESNGDAAILISTFIEILPLLATSNPGTATEATKAFQLFPPYVQTVISG</sequence>
<dbReference type="Proteomes" id="UP000324800">
    <property type="component" value="Unassembled WGS sequence"/>
</dbReference>
<evidence type="ECO:0000313" key="2">
    <source>
        <dbReference type="Proteomes" id="UP000324800"/>
    </source>
</evidence>